<sequence>MTERMWTPTEVLPEIPYDEWRATRETLHRYLQIVGKIALAHGIRRNHWWHMTLRNRPRGWSTAELGTARQGPLFTCEFDFFDHVLRIDTDHGGQALVPLTDQTVASFYTQTQEALRTLDVDPHIAKPYPYDLPDKERPFAQDTEHKTYVPEHAHRAFRVYSQVGRILEEFSATFSGKVSPVQVFWHTFDIATQRYSPHQIPASEGMDEATRESYSREQISSGFWYGDPDTPEPTFYSYTYPEPKGIEEKTLRPGPARWVTARGSHTAYYSYNEARMSEDPVGCALAFYESAYEAGAELAHWDHAALACWDGITDPVLRSKEPLGIRYWPERP</sequence>
<dbReference type="EMBL" id="JAAFYZ010000109">
    <property type="protein sequence ID" value="MBS2550639.1"/>
    <property type="molecule type" value="Genomic_DNA"/>
</dbReference>
<protein>
    <submittedName>
        <fullName evidence="1">Uncharacterized protein</fullName>
    </submittedName>
</protein>
<dbReference type="Pfam" id="PF19459">
    <property type="entry name" value="DUF5996"/>
    <property type="match status" value="1"/>
</dbReference>
<dbReference type="RefSeq" id="WP_212013846.1">
    <property type="nucleotide sequence ID" value="NZ_JAAFYZ010000109.1"/>
</dbReference>
<comment type="caution">
    <text evidence="1">The sequence shown here is derived from an EMBL/GenBank/DDBJ whole genome shotgun (WGS) entry which is preliminary data.</text>
</comment>
<name>A0ABS5KX89_9ACTN</name>
<evidence type="ECO:0000313" key="2">
    <source>
        <dbReference type="Proteomes" id="UP000730482"/>
    </source>
</evidence>
<dbReference type="Proteomes" id="UP000730482">
    <property type="component" value="Unassembled WGS sequence"/>
</dbReference>
<gene>
    <name evidence="1" type="ORF">KGQ19_27580</name>
</gene>
<dbReference type="InterPro" id="IPR046038">
    <property type="entry name" value="DUF5996"/>
</dbReference>
<evidence type="ECO:0000313" key="1">
    <source>
        <dbReference type="EMBL" id="MBS2550639.1"/>
    </source>
</evidence>
<organism evidence="1 2">
    <name type="scientific">Catenulispora pinistramenti</name>
    <dbReference type="NCBI Taxonomy" id="2705254"/>
    <lineage>
        <taxon>Bacteria</taxon>
        <taxon>Bacillati</taxon>
        <taxon>Actinomycetota</taxon>
        <taxon>Actinomycetes</taxon>
        <taxon>Catenulisporales</taxon>
        <taxon>Catenulisporaceae</taxon>
        <taxon>Catenulispora</taxon>
    </lineage>
</organism>
<proteinExistence type="predicted"/>
<reference evidence="1 2" key="1">
    <citation type="submission" date="2020-02" db="EMBL/GenBank/DDBJ databases">
        <title>Acidophilic actinobacteria isolated from forest soil.</title>
        <authorList>
            <person name="Golinska P."/>
        </authorList>
    </citation>
    <scope>NUCLEOTIDE SEQUENCE [LARGE SCALE GENOMIC DNA]</scope>
    <source>
        <strain evidence="1 2">NL8</strain>
    </source>
</reference>
<keyword evidence="2" id="KW-1185">Reference proteome</keyword>
<accession>A0ABS5KX89</accession>